<protein>
    <submittedName>
        <fullName evidence="2">Uncharacterized protein</fullName>
    </submittedName>
</protein>
<dbReference type="PATRIC" id="fig|1560201.3.peg.2354"/>
<evidence type="ECO:0000313" key="2">
    <source>
        <dbReference type="EMBL" id="KOC94407.1"/>
    </source>
</evidence>
<name>A0A0L7TGC3_9GAMM</name>
<proteinExistence type="predicted"/>
<keyword evidence="4" id="KW-1185">Reference proteome</keyword>
<dbReference type="EMBL" id="JRXE01000013">
    <property type="protein sequence ID" value="KOC90003.1"/>
    <property type="molecule type" value="Genomic_DNA"/>
</dbReference>
<organism evidence="2 3">
    <name type="scientific">Winslowiella iniecta</name>
    <dbReference type="NCBI Taxonomy" id="1560201"/>
    <lineage>
        <taxon>Bacteria</taxon>
        <taxon>Pseudomonadati</taxon>
        <taxon>Pseudomonadota</taxon>
        <taxon>Gammaproteobacteria</taxon>
        <taxon>Enterobacterales</taxon>
        <taxon>Erwiniaceae</taxon>
        <taxon>Winslowiella</taxon>
    </lineage>
</organism>
<accession>A0A0L7TGC3</accession>
<comment type="caution">
    <text evidence="2">The sequence shown here is derived from an EMBL/GenBank/DDBJ whole genome shotgun (WGS) entry which is preliminary data.</text>
</comment>
<reference evidence="3 4" key="1">
    <citation type="journal article" date="2015" name="Int. J. Syst. Evol. Microbiol.">
        <title>Erwinia iniecta sp. nov., isolated from Russian wheat aphids (Diuraphis noxia).</title>
        <authorList>
            <person name="Campillo T."/>
            <person name="Luna E."/>
            <person name="Portier P."/>
            <person name="Fischer-Le Saux M."/>
            <person name="Lapitan N."/>
            <person name="Tisserat N.A."/>
            <person name="Leach J.E."/>
        </authorList>
    </citation>
    <scope>NUCLEOTIDE SEQUENCE [LARGE SCALE GENOMIC DNA]</scope>
    <source>
        <strain evidence="1 4">B120</strain>
        <strain evidence="2 3">B149</strain>
    </source>
</reference>
<dbReference type="RefSeq" id="WP_052899376.1">
    <property type="nucleotide sequence ID" value="NZ_JRXE01000013.1"/>
</dbReference>
<sequence>METAILVENGIRRIITLDQYANLISGKEKKSWPELCCIVCDKSVHQKGLLVASEDFTPRFSHAKKEPSEEFCPLGSESKRFYALDRNEKSLSLVEAHLRRERFMEPATFLGSYLICRHLRGGQGQLTLKEFTRMVEVADSIGMWRHTWLPEWSIPLMLMLMANHETRNGQHQFYYRIKRINRTQQASWDPANVHLIACWLKGGTQITGGKKKSSFPLIIPLSESYVNGITKLTERDATTWTQEERFARSIERYRVGLLNNQQLQDE</sequence>
<evidence type="ECO:0000313" key="4">
    <source>
        <dbReference type="Proteomes" id="UP000037088"/>
    </source>
</evidence>
<gene>
    <name evidence="1" type="ORF">NG42_11060</name>
    <name evidence="2" type="ORF">NG43_05710</name>
</gene>
<dbReference type="AlphaFoldDB" id="A0A0L7TGC3"/>
<evidence type="ECO:0000313" key="3">
    <source>
        <dbReference type="Proteomes" id="UP000036851"/>
    </source>
</evidence>
<dbReference type="EMBL" id="JRXF01000006">
    <property type="protein sequence ID" value="KOC94407.1"/>
    <property type="molecule type" value="Genomic_DNA"/>
</dbReference>
<dbReference type="OrthoDB" id="6629498at2"/>
<evidence type="ECO:0000313" key="1">
    <source>
        <dbReference type="EMBL" id="KOC90003.1"/>
    </source>
</evidence>
<dbReference type="Proteomes" id="UP000036851">
    <property type="component" value="Unassembled WGS sequence"/>
</dbReference>
<dbReference type="Proteomes" id="UP000037088">
    <property type="component" value="Unassembled WGS sequence"/>
</dbReference>